<dbReference type="GO" id="GO:0070682">
    <property type="term" value="P:proteasome regulatory particle assembly"/>
    <property type="evidence" value="ECO:0007669"/>
    <property type="project" value="InterPro"/>
</dbReference>
<evidence type="ECO:0000313" key="6">
    <source>
        <dbReference type="EMBL" id="CED82444.1"/>
    </source>
</evidence>
<dbReference type="InterPro" id="IPR036034">
    <property type="entry name" value="PDZ_sf"/>
</dbReference>
<dbReference type="InterPro" id="IPR041489">
    <property type="entry name" value="PDZ_6"/>
</dbReference>
<evidence type="ECO:0000256" key="2">
    <source>
        <dbReference type="ARBA" id="ARBA00023186"/>
    </source>
</evidence>
<name>A0A0F7SP01_PHARH</name>
<dbReference type="InterPro" id="IPR001478">
    <property type="entry name" value="PDZ"/>
</dbReference>
<dbReference type="PANTHER" id="PTHR12651">
    <property type="entry name" value="26S PROTEASOME NON-ATPASE REGULATORY SUBUNIT 9"/>
    <property type="match status" value="1"/>
</dbReference>
<keyword evidence="2" id="KW-0143">Chaperone</keyword>
<proteinExistence type="inferred from homology"/>
<accession>A0A0F7SP01</accession>
<sequence length="218" mass="23677">MGNPTRSTSQEMDETKDRLRGLMGRKDDIEAEMEGHRGRLLAENSTMNSPLVTLDGFPRDDIDVLAVRQARVRLIELRNDHKAVMSEIERALHQVIPSSSDSPRSLNRERQEGQGSGVDGTDVEGGEPFALVKSVDERGPAGKAGLKPDDLIVKFGSVLRSNNDGLKALAALVGTSEHKPIEVVVLRGEGNKERVTKTLVPQSGWGGRGMLGMHVVPL</sequence>
<feature type="compositionally biased region" description="Polar residues" evidence="4">
    <location>
        <begin position="1"/>
        <end position="10"/>
    </location>
</feature>
<reference evidence="6" key="1">
    <citation type="submission" date="2014-08" db="EMBL/GenBank/DDBJ databases">
        <authorList>
            <person name="Sharma Rahul"/>
            <person name="Thines Marco"/>
        </authorList>
    </citation>
    <scope>NUCLEOTIDE SEQUENCE</scope>
</reference>
<dbReference type="FunFam" id="2.30.42.10:FF:000107">
    <property type="entry name" value="26S proteasome non-ATPase regulatory subunit 9"/>
    <property type="match status" value="1"/>
</dbReference>
<feature type="region of interest" description="Disordered" evidence="4">
    <location>
        <begin position="1"/>
        <end position="29"/>
    </location>
</feature>
<dbReference type="SMART" id="SM00228">
    <property type="entry name" value="PDZ"/>
    <property type="match status" value="1"/>
</dbReference>
<dbReference type="Gene3D" id="6.10.140.1710">
    <property type="match status" value="1"/>
</dbReference>
<dbReference type="GO" id="GO:0000502">
    <property type="term" value="C:proteasome complex"/>
    <property type="evidence" value="ECO:0007669"/>
    <property type="project" value="UniProtKB-KW"/>
</dbReference>
<dbReference type="SUPFAM" id="SSF50156">
    <property type="entry name" value="PDZ domain-like"/>
    <property type="match status" value="1"/>
</dbReference>
<feature type="compositionally biased region" description="Polar residues" evidence="4">
    <location>
        <begin position="96"/>
        <end position="105"/>
    </location>
</feature>
<protein>
    <recommendedName>
        <fullName evidence="3">Probable 26S proteasome regulatory subunit p27</fullName>
    </recommendedName>
</protein>
<dbReference type="EMBL" id="LN483124">
    <property type="protein sequence ID" value="CED82444.1"/>
    <property type="molecule type" value="Genomic_DNA"/>
</dbReference>
<dbReference type="Pfam" id="PF17820">
    <property type="entry name" value="PDZ_6"/>
    <property type="match status" value="1"/>
</dbReference>
<dbReference type="Pfam" id="PF18265">
    <property type="entry name" value="Nas2_N"/>
    <property type="match status" value="1"/>
</dbReference>
<feature type="domain" description="PDZ" evidence="5">
    <location>
        <begin position="114"/>
        <end position="189"/>
    </location>
</feature>
<feature type="compositionally biased region" description="Basic and acidic residues" evidence="4">
    <location>
        <begin position="13"/>
        <end position="29"/>
    </location>
</feature>
<dbReference type="Gene3D" id="2.30.42.10">
    <property type="match status" value="1"/>
</dbReference>
<evidence type="ECO:0000256" key="4">
    <source>
        <dbReference type="SAM" id="MobiDB-lite"/>
    </source>
</evidence>
<evidence type="ECO:0000259" key="5">
    <source>
        <dbReference type="SMART" id="SM00228"/>
    </source>
</evidence>
<organism evidence="6">
    <name type="scientific">Phaffia rhodozyma</name>
    <name type="common">Yeast</name>
    <name type="synonym">Xanthophyllomyces dendrorhous</name>
    <dbReference type="NCBI Taxonomy" id="264483"/>
    <lineage>
        <taxon>Eukaryota</taxon>
        <taxon>Fungi</taxon>
        <taxon>Dikarya</taxon>
        <taxon>Basidiomycota</taxon>
        <taxon>Agaricomycotina</taxon>
        <taxon>Tremellomycetes</taxon>
        <taxon>Cystofilobasidiales</taxon>
        <taxon>Mrakiaceae</taxon>
        <taxon>Phaffia</taxon>
    </lineage>
</organism>
<dbReference type="GO" id="GO:0005634">
    <property type="term" value="C:nucleus"/>
    <property type="evidence" value="ECO:0007669"/>
    <property type="project" value="TreeGrafter"/>
</dbReference>
<feature type="region of interest" description="Disordered" evidence="4">
    <location>
        <begin position="94"/>
        <end position="126"/>
    </location>
</feature>
<dbReference type="InterPro" id="IPR035269">
    <property type="entry name" value="PSMD9"/>
</dbReference>
<evidence type="ECO:0000256" key="1">
    <source>
        <dbReference type="ARBA" id="ARBA00005256"/>
    </source>
</evidence>
<dbReference type="GO" id="GO:0005737">
    <property type="term" value="C:cytoplasm"/>
    <property type="evidence" value="ECO:0007669"/>
    <property type="project" value="TreeGrafter"/>
</dbReference>
<dbReference type="AlphaFoldDB" id="A0A0F7SP01"/>
<dbReference type="InterPro" id="IPR040815">
    <property type="entry name" value="Nas2_N"/>
</dbReference>
<dbReference type="PANTHER" id="PTHR12651:SF1">
    <property type="entry name" value="26S PROTEASOME NON-ATPASE REGULATORY SUBUNIT 9"/>
    <property type="match status" value="1"/>
</dbReference>
<evidence type="ECO:0000256" key="3">
    <source>
        <dbReference type="ARBA" id="ARBA00068021"/>
    </source>
</evidence>
<comment type="similarity">
    <text evidence="1">Belongs to the proteasome subunit p27 family.</text>
</comment>
<keyword evidence="6" id="KW-0647">Proteasome</keyword>